<dbReference type="EMBL" id="JAQNDO010000001">
    <property type="protein sequence ID" value="MDC0740376.1"/>
    <property type="molecule type" value="Genomic_DNA"/>
</dbReference>
<evidence type="ECO:0000313" key="2">
    <source>
        <dbReference type="EMBL" id="MDC0740376.1"/>
    </source>
</evidence>
<evidence type="ECO:0000313" key="3">
    <source>
        <dbReference type="Proteomes" id="UP001221411"/>
    </source>
</evidence>
<proteinExistence type="predicted"/>
<feature type="transmembrane region" description="Helical" evidence="1">
    <location>
        <begin position="25"/>
        <end position="49"/>
    </location>
</feature>
<dbReference type="RefSeq" id="WP_271915568.1">
    <property type="nucleotide sequence ID" value="NZ_JAQNDO010000001.1"/>
</dbReference>
<protein>
    <submittedName>
        <fullName evidence="2">Uncharacterized protein</fullName>
    </submittedName>
</protein>
<evidence type="ECO:0000256" key="1">
    <source>
        <dbReference type="SAM" id="Phobius"/>
    </source>
</evidence>
<keyword evidence="1" id="KW-1133">Transmembrane helix</keyword>
<keyword evidence="3" id="KW-1185">Reference proteome</keyword>
<reference evidence="2 3" key="1">
    <citation type="submission" date="2022-11" db="EMBL/GenBank/DDBJ databases">
        <title>Minimal conservation of predation-associated metabolite biosynthetic gene clusters underscores biosynthetic potential of Myxococcota including descriptions for ten novel species: Archangium lansinium sp. nov., Myxococcus landrumus sp. nov., Nannocystis bai.</title>
        <authorList>
            <person name="Ahearne A."/>
            <person name="Stevens C."/>
            <person name="Dowd S."/>
        </authorList>
    </citation>
    <scope>NUCLEOTIDE SEQUENCE [LARGE SCALE GENOMIC DNA]</scope>
    <source>
        <strain evidence="2 3">RJM3</strain>
    </source>
</reference>
<comment type="caution">
    <text evidence="2">The sequence shown here is derived from an EMBL/GenBank/DDBJ whole genome shotgun (WGS) entry which is preliminary data.</text>
</comment>
<gene>
    <name evidence="2" type="ORF">POL67_03400</name>
</gene>
<name>A0ABT5EF27_9BACT</name>
<organism evidence="2 3">
    <name type="scientific">Polyangium mundeleinium</name>
    <dbReference type="NCBI Taxonomy" id="2995306"/>
    <lineage>
        <taxon>Bacteria</taxon>
        <taxon>Pseudomonadati</taxon>
        <taxon>Myxococcota</taxon>
        <taxon>Polyangia</taxon>
        <taxon>Polyangiales</taxon>
        <taxon>Polyangiaceae</taxon>
        <taxon>Polyangium</taxon>
    </lineage>
</organism>
<accession>A0ABT5EF27</accession>
<sequence>MRANLGLTVGSSKPVERSTPRGASLAFWGLGVDVVIGAVVIAGIAFTTLKLQLLRHG</sequence>
<keyword evidence="1" id="KW-0812">Transmembrane</keyword>
<dbReference type="Proteomes" id="UP001221411">
    <property type="component" value="Unassembled WGS sequence"/>
</dbReference>
<keyword evidence="1" id="KW-0472">Membrane</keyword>